<proteinExistence type="predicted"/>
<evidence type="ECO:0000313" key="2">
    <source>
        <dbReference type="EMBL" id="PLN75929.1"/>
    </source>
</evidence>
<dbReference type="EMBL" id="KZ559632">
    <property type="protein sequence ID" value="PLN75929.1"/>
    <property type="molecule type" value="Genomic_DNA"/>
</dbReference>
<dbReference type="AlphaFoldDB" id="A0A2J5HG74"/>
<protein>
    <submittedName>
        <fullName evidence="2">Uncharacterized protein</fullName>
    </submittedName>
</protein>
<name>A0A2J5HG74_9EURO</name>
<gene>
    <name evidence="2" type="ORF">BDW42DRAFT_197473</name>
</gene>
<keyword evidence="3" id="KW-1185">Reference proteome</keyword>
<dbReference type="Proteomes" id="UP000235023">
    <property type="component" value="Unassembled WGS sequence"/>
</dbReference>
<feature type="signal peptide" evidence="1">
    <location>
        <begin position="1"/>
        <end position="16"/>
    </location>
</feature>
<organism evidence="2 3">
    <name type="scientific">Aspergillus taichungensis</name>
    <dbReference type="NCBI Taxonomy" id="482145"/>
    <lineage>
        <taxon>Eukaryota</taxon>
        <taxon>Fungi</taxon>
        <taxon>Dikarya</taxon>
        <taxon>Ascomycota</taxon>
        <taxon>Pezizomycotina</taxon>
        <taxon>Eurotiomycetes</taxon>
        <taxon>Eurotiomycetidae</taxon>
        <taxon>Eurotiales</taxon>
        <taxon>Aspergillaceae</taxon>
        <taxon>Aspergillus</taxon>
        <taxon>Aspergillus subgen. Circumdati</taxon>
    </lineage>
</organism>
<sequence length="111" mass="11879">MMRHILVYLALSSASSRYLWILDEVTSVGSIAQQLVKVVELDDVSSLPSFQGTVLSAGVLQDLKASLKLGKASSLRRALAWSLQRGDAETRLPVPATVKSTLQLALAADNA</sequence>
<evidence type="ECO:0000313" key="3">
    <source>
        <dbReference type="Proteomes" id="UP000235023"/>
    </source>
</evidence>
<feature type="chain" id="PRO_5014364823" evidence="1">
    <location>
        <begin position="17"/>
        <end position="111"/>
    </location>
</feature>
<keyword evidence="1" id="KW-0732">Signal</keyword>
<reference evidence="3" key="1">
    <citation type="submission" date="2017-12" db="EMBL/GenBank/DDBJ databases">
        <authorList>
            <consortium name="DOE Joint Genome Institute"/>
            <person name="Mondo S.J."/>
            <person name="Kjaerbolling I."/>
            <person name="Vesth T.C."/>
            <person name="Frisvad J.C."/>
            <person name="Nybo J.L."/>
            <person name="Theobald S."/>
            <person name="Kuo A."/>
            <person name="Bowyer P."/>
            <person name="Matsuda Y."/>
            <person name="Lyhne E.K."/>
            <person name="Kogle M.E."/>
            <person name="Clum A."/>
            <person name="Lipzen A."/>
            <person name="Salamov A."/>
            <person name="Ngan C.Y."/>
            <person name="Daum C."/>
            <person name="Chiniquy J."/>
            <person name="Barry K."/>
            <person name="LaButti K."/>
            <person name="Haridas S."/>
            <person name="Simmons B.A."/>
            <person name="Magnuson J.K."/>
            <person name="Mortensen U.H."/>
            <person name="Larsen T.O."/>
            <person name="Grigoriev I.V."/>
            <person name="Baker S.E."/>
            <person name="Andersen M.R."/>
            <person name="Nordberg H.P."/>
            <person name="Cantor M.N."/>
            <person name="Hua S.X."/>
        </authorList>
    </citation>
    <scope>NUCLEOTIDE SEQUENCE [LARGE SCALE GENOMIC DNA]</scope>
    <source>
        <strain evidence="3">IBT 19404</strain>
    </source>
</reference>
<evidence type="ECO:0000256" key="1">
    <source>
        <dbReference type="SAM" id="SignalP"/>
    </source>
</evidence>
<dbReference type="OrthoDB" id="1577640at2759"/>
<accession>A0A2J5HG74</accession>